<dbReference type="PANTHER" id="PTHR11102">
    <property type="entry name" value="SEL-1-LIKE PROTEIN"/>
    <property type="match status" value="1"/>
</dbReference>
<dbReference type="SMART" id="SM00671">
    <property type="entry name" value="SEL1"/>
    <property type="match status" value="4"/>
</dbReference>
<dbReference type="Pfam" id="PF08238">
    <property type="entry name" value="Sel1"/>
    <property type="match status" value="4"/>
</dbReference>
<evidence type="ECO:0000313" key="2">
    <source>
        <dbReference type="Proteomes" id="UP001592582"/>
    </source>
</evidence>
<evidence type="ECO:0000313" key="1">
    <source>
        <dbReference type="EMBL" id="MFC1411367.1"/>
    </source>
</evidence>
<dbReference type="InterPro" id="IPR011990">
    <property type="entry name" value="TPR-like_helical_dom_sf"/>
</dbReference>
<protein>
    <submittedName>
        <fullName evidence="1">Tetratricopeptide repeat protein</fullName>
    </submittedName>
</protein>
<keyword evidence="2" id="KW-1185">Reference proteome</keyword>
<organism evidence="1 2">
    <name type="scientific">Streptacidiphilus alkalitolerans</name>
    <dbReference type="NCBI Taxonomy" id="3342712"/>
    <lineage>
        <taxon>Bacteria</taxon>
        <taxon>Bacillati</taxon>
        <taxon>Actinomycetota</taxon>
        <taxon>Actinomycetes</taxon>
        <taxon>Kitasatosporales</taxon>
        <taxon>Streptomycetaceae</taxon>
        <taxon>Streptacidiphilus</taxon>
    </lineage>
</organism>
<name>A0ABV6VCQ0_9ACTN</name>
<dbReference type="SUPFAM" id="SSF81901">
    <property type="entry name" value="HCP-like"/>
    <property type="match status" value="1"/>
</dbReference>
<proteinExistence type="predicted"/>
<accession>A0ABV6VCQ0</accession>
<reference evidence="1 2" key="1">
    <citation type="submission" date="2024-09" db="EMBL/GenBank/DDBJ databases">
        <authorList>
            <person name="Lee S.D."/>
        </authorList>
    </citation>
    <scope>NUCLEOTIDE SEQUENCE [LARGE SCALE GENOMIC DNA]</scope>
    <source>
        <strain evidence="1 2">N1-1</strain>
    </source>
</reference>
<gene>
    <name evidence="1" type="ORF">ACEZDG_19055</name>
</gene>
<sequence>MGGAVPSWRVFPEGVSIQELLERGDQATDAGDFISAGNWYFHAKRRGSAEGRDKARELQPQLEILADQGDLDAKVLVAGLLLERGEQLPRATSLLEAAAGEAVIEGMRELGFVLAGGMGVAPDPSRANDLYRAAAEAGDGYAAFNLAVNYYRGYGAGKNFREFAKWLQVAGGLGIPEACAVLGDQCAKKGLDDESLQWYVRAARSSHVPAMLVAAQRYRDGVGTAVDLVQAVRWLLTPLDRGNGDGIHDAIELASSMTIEQIREAGQLSGHSDEAELLIRRR</sequence>
<dbReference type="PANTHER" id="PTHR11102:SF160">
    <property type="entry name" value="ERAD-ASSOCIATED E3 UBIQUITIN-PROTEIN LIGASE COMPONENT HRD3"/>
    <property type="match status" value="1"/>
</dbReference>
<dbReference type="RefSeq" id="WP_380510826.1">
    <property type="nucleotide sequence ID" value="NZ_JBHEZX010000007.1"/>
</dbReference>
<dbReference type="InterPro" id="IPR006597">
    <property type="entry name" value="Sel1-like"/>
</dbReference>
<dbReference type="Gene3D" id="1.25.40.10">
    <property type="entry name" value="Tetratricopeptide repeat domain"/>
    <property type="match status" value="2"/>
</dbReference>
<dbReference type="InterPro" id="IPR050767">
    <property type="entry name" value="Sel1_AlgK"/>
</dbReference>
<comment type="caution">
    <text evidence="1">The sequence shown here is derived from an EMBL/GenBank/DDBJ whole genome shotgun (WGS) entry which is preliminary data.</text>
</comment>
<dbReference type="Proteomes" id="UP001592582">
    <property type="component" value="Unassembled WGS sequence"/>
</dbReference>
<dbReference type="EMBL" id="JBHEZX010000007">
    <property type="protein sequence ID" value="MFC1411367.1"/>
    <property type="molecule type" value="Genomic_DNA"/>
</dbReference>